<evidence type="ECO:0000313" key="1">
    <source>
        <dbReference type="EMBL" id="CAF3109047.1"/>
    </source>
</evidence>
<evidence type="ECO:0000313" key="3">
    <source>
        <dbReference type="EMBL" id="CAF4134327.1"/>
    </source>
</evidence>
<accession>A0A817QL53</accession>
<dbReference type="InterPro" id="IPR011989">
    <property type="entry name" value="ARM-like"/>
</dbReference>
<evidence type="ECO:0000313" key="6">
    <source>
        <dbReference type="Proteomes" id="UP000663873"/>
    </source>
</evidence>
<dbReference type="Proteomes" id="UP000663873">
    <property type="component" value="Unassembled WGS sequence"/>
</dbReference>
<dbReference type="EMBL" id="CAJNXB010000886">
    <property type="protein sequence ID" value="CAF3109047.1"/>
    <property type="molecule type" value="Genomic_DNA"/>
</dbReference>
<keyword evidence="6" id="KW-1185">Reference proteome</keyword>
<proteinExistence type="predicted"/>
<evidence type="ECO:0000313" key="4">
    <source>
        <dbReference type="EMBL" id="CAF4483208.1"/>
    </source>
</evidence>
<dbReference type="AlphaFoldDB" id="A0A817QL53"/>
<dbReference type="EMBL" id="CAJOBO010000119">
    <property type="protein sequence ID" value="CAF4134327.1"/>
    <property type="molecule type" value="Genomic_DNA"/>
</dbReference>
<dbReference type="EMBL" id="CAJNYD010000125">
    <property type="protein sequence ID" value="CAF3218937.1"/>
    <property type="molecule type" value="Genomic_DNA"/>
</dbReference>
<evidence type="ECO:0000313" key="5">
    <source>
        <dbReference type="Proteomes" id="UP000663833"/>
    </source>
</evidence>
<organism evidence="2 5">
    <name type="scientific">Rotaria socialis</name>
    <dbReference type="NCBI Taxonomy" id="392032"/>
    <lineage>
        <taxon>Eukaryota</taxon>
        <taxon>Metazoa</taxon>
        <taxon>Spiralia</taxon>
        <taxon>Gnathifera</taxon>
        <taxon>Rotifera</taxon>
        <taxon>Eurotatoria</taxon>
        <taxon>Bdelloidea</taxon>
        <taxon>Philodinida</taxon>
        <taxon>Philodinidae</taxon>
        <taxon>Rotaria</taxon>
    </lineage>
</organism>
<dbReference type="Proteomes" id="UP000663833">
    <property type="component" value="Unassembled WGS sequence"/>
</dbReference>
<dbReference type="OrthoDB" id="10356042at2759"/>
<reference evidence="2" key="1">
    <citation type="submission" date="2021-02" db="EMBL/GenBank/DDBJ databases">
        <authorList>
            <person name="Nowell W R."/>
        </authorList>
    </citation>
    <scope>NUCLEOTIDE SEQUENCE</scope>
</reference>
<dbReference type="Proteomes" id="UP000663825">
    <property type="component" value="Unassembled WGS sequence"/>
</dbReference>
<gene>
    <name evidence="3" type="ORF">HFQ381_LOCUS3300</name>
    <name evidence="2" type="ORF">LUA448_LOCUS3157</name>
    <name evidence="1" type="ORF">TIS948_LOCUS7360</name>
    <name evidence="4" type="ORF">UJA718_LOCUS25093</name>
</gene>
<dbReference type="EMBL" id="CAJOBP010006019">
    <property type="protein sequence ID" value="CAF4483208.1"/>
    <property type="molecule type" value="Genomic_DNA"/>
</dbReference>
<protein>
    <submittedName>
        <fullName evidence="2">Uncharacterized protein</fullName>
    </submittedName>
</protein>
<evidence type="ECO:0000313" key="2">
    <source>
        <dbReference type="EMBL" id="CAF3218937.1"/>
    </source>
</evidence>
<comment type="caution">
    <text evidence="2">The sequence shown here is derived from an EMBL/GenBank/DDBJ whole genome shotgun (WGS) entry which is preliminary data.</text>
</comment>
<sequence>MVENLADKAVEIRQTEAYKFDVVGMNGGPIYACACAEALPRLFTMIGAPNSCEPENNTTTKNAVSAVIKI</sequence>
<dbReference type="Proteomes" id="UP000663851">
    <property type="component" value="Unassembled WGS sequence"/>
</dbReference>
<dbReference type="Gene3D" id="1.25.10.10">
    <property type="entry name" value="Leucine-rich Repeat Variant"/>
    <property type="match status" value="1"/>
</dbReference>
<name>A0A817QL53_9BILA</name>